<accession>A0A951J3F9</accession>
<dbReference type="Proteomes" id="UP000727490">
    <property type="component" value="Unassembled WGS sequence"/>
</dbReference>
<evidence type="ECO:0000256" key="1">
    <source>
        <dbReference type="PROSITE-ProRule" id="PRU01373"/>
    </source>
</evidence>
<dbReference type="GO" id="GO:0071555">
    <property type="term" value="P:cell wall organization"/>
    <property type="evidence" value="ECO:0007669"/>
    <property type="project" value="UniProtKB-UniRule"/>
</dbReference>
<proteinExistence type="predicted"/>
<feature type="domain" description="L,D-TPase catalytic" evidence="3">
    <location>
        <begin position="325"/>
        <end position="504"/>
    </location>
</feature>
<dbReference type="PANTHER" id="PTHR41533">
    <property type="entry name" value="L,D-TRANSPEPTIDASE HI_1667-RELATED"/>
    <property type="match status" value="1"/>
</dbReference>
<feature type="chain" id="PRO_5038135499" evidence="2">
    <location>
        <begin position="23"/>
        <end position="559"/>
    </location>
</feature>
<dbReference type="EMBL" id="RPHB01000010">
    <property type="protein sequence ID" value="MBW3469898.1"/>
    <property type="molecule type" value="Genomic_DNA"/>
</dbReference>
<keyword evidence="1" id="KW-0961">Cell wall biogenesis/degradation</keyword>
<reference evidence="4 5" key="1">
    <citation type="journal article" date="2020" name="Syst. Appl. Microbiol.">
        <title>Arthrospiribacter ruber gen. nov., sp. nov., a novel bacterium isolated from Arthrospira cultures.</title>
        <authorList>
            <person name="Waleron M."/>
            <person name="Misztak A."/>
            <person name="Waleron M.M."/>
            <person name="Furmaniak M."/>
            <person name="Mrozik A."/>
            <person name="Waleron K."/>
        </authorList>
    </citation>
    <scope>NUCLEOTIDE SEQUENCE [LARGE SCALE GENOMIC DNA]</scope>
    <source>
        <strain evidence="4 5">DPMB0001</strain>
    </source>
</reference>
<dbReference type="GO" id="GO:0008360">
    <property type="term" value="P:regulation of cell shape"/>
    <property type="evidence" value="ECO:0007669"/>
    <property type="project" value="UniProtKB-UniRule"/>
</dbReference>
<evidence type="ECO:0000259" key="3">
    <source>
        <dbReference type="PROSITE" id="PS52029"/>
    </source>
</evidence>
<dbReference type="AlphaFoldDB" id="A0A951J3F9"/>
<sequence>MARCSKILFITIFIFCNSLCYANEVPTELPELIRSLIEKDHPEQVRLVRGQKLFSSVVLNRFYTLREFNAAWSSGGKLLEIAYEMRYEIHQAKFDGLQPEDYHLEAINELFSRLENDQKLGNQPDSILLAGADVLLSDAFMMLASHLSMGKVDPEALKTVWNIQRNMPELEFDVRLQEALQDGGLRKTIESFYPSFSIYKKMRDGLRHMFDYEAKFLQSKLGKWKSIKADKSIKLGESHNSLPEIRKRLHFWGFLDDFESEEKVYDQLTENGIKQLQVRHGMEPDGVIGQGTLHALNQSPSDLIAQASVNLERLRWLPDDIKDRELILVNTANFQLDYIQSRDTLLTSRVIVGKTYHSTPQFSAEMSYIVFSPTWTVPVSITRGEIIPAAKKDPEYFRKKNMKLLTSTGREVDPSSIDWSKVNPREFPYTVRQEPGEQNSLGLVKFMFPNKYSVYIHDTPSRSLFVREDRALSHGCIRIQKPFELAKVLLSYDSQWTDDQIRIAMKQDRERTVMLNRKIPVVILYLTYWSDSKGKLFYRRDIYSRDNEIFVALKQPRKN</sequence>
<dbReference type="Pfam" id="PF03734">
    <property type="entry name" value="YkuD"/>
    <property type="match status" value="1"/>
</dbReference>
<feature type="signal peptide" evidence="2">
    <location>
        <begin position="1"/>
        <end position="22"/>
    </location>
</feature>
<evidence type="ECO:0000313" key="5">
    <source>
        <dbReference type="Proteomes" id="UP000727490"/>
    </source>
</evidence>
<keyword evidence="1" id="KW-0573">Peptidoglycan synthesis</keyword>
<dbReference type="InterPro" id="IPR002477">
    <property type="entry name" value="Peptidoglycan-bd-like"/>
</dbReference>
<dbReference type="InterPro" id="IPR045380">
    <property type="entry name" value="LD_TPept_scaffold_dom"/>
</dbReference>
<evidence type="ECO:0000256" key="2">
    <source>
        <dbReference type="SAM" id="SignalP"/>
    </source>
</evidence>
<protein>
    <submittedName>
        <fullName evidence="4">Murein L,D-transpeptidase</fullName>
    </submittedName>
</protein>
<dbReference type="Pfam" id="PF20142">
    <property type="entry name" value="Scaffold"/>
    <property type="match status" value="1"/>
</dbReference>
<dbReference type="GO" id="GO:0009252">
    <property type="term" value="P:peptidoglycan biosynthetic process"/>
    <property type="evidence" value="ECO:0007669"/>
    <property type="project" value="UniProtKB-KW"/>
</dbReference>
<dbReference type="PANTHER" id="PTHR41533:SF2">
    <property type="entry name" value="BLR7131 PROTEIN"/>
    <property type="match status" value="1"/>
</dbReference>
<feature type="active site" description="Nucleophile" evidence="1">
    <location>
        <position position="476"/>
    </location>
</feature>
<name>A0A951J3F9_9BACT</name>
<dbReference type="InterPro" id="IPR005490">
    <property type="entry name" value="LD_TPept_cat_dom"/>
</dbReference>
<keyword evidence="5" id="KW-1185">Reference proteome</keyword>
<keyword evidence="2" id="KW-0732">Signal</keyword>
<dbReference type="Pfam" id="PF01471">
    <property type="entry name" value="PG_binding_1"/>
    <property type="match status" value="1"/>
</dbReference>
<comment type="pathway">
    <text evidence="1">Cell wall biogenesis; peptidoglycan biosynthesis.</text>
</comment>
<gene>
    <name evidence="4" type="ORF">EGN73_19060</name>
</gene>
<dbReference type="CDD" id="cd16913">
    <property type="entry name" value="YkuD_like"/>
    <property type="match status" value="1"/>
</dbReference>
<comment type="caution">
    <text evidence="4">The sequence shown here is derived from an EMBL/GenBank/DDBJ whole genome shotgun (WGS) entry which is preliminary data.</text>
</comment>
<dbReference type="PROSITE" id="PS52029">
    <property type="entry name" value="LD_TPASE"/>
    <property type="match status" value="1"/>
</dbReference>
<feature type="active site" description="Proton donor/acceptor" evidence="1">
    <location>
        <position position="457"/>
    </location>
</feature>
<dbReference type="GO" id="GO:0016740">
    <property type="term" value="F:transferase activity"/>
    <property type="evidence" value="ECO:0007669"/>
    <property type="project" value="InterPro"/>
</dbReference>
<dbReference type="InterPro" id="IPR052905">
    <property type="entry name" value="LD-transpeptidase_YkuD-like"/>
</dbReference>
<evidence type="ECO:0000313" key="4">
    <source>
        <dbReference type="EMBL" id="MBW3469898.1"/>
    </source>
</evidence>
<organism evidence="4 5">
    <name type="scientific">Arthrospiribacter ruber</name>
    <dbReference type="NCBI Taxonomy" id="2487934"/>
    <lineage>
        <taxon>Bacteria</taxon>
        <taxon>Pseudomonadati</taxon>
        <taxon>Bacteroidota</taxon>
        <taxon>Cytophagia</taxon>
        <taxon>Cytophagales</taxon>
        <taxon>Cyclobacteriaceae</taxon>
        <taxon>Arthrospiribacter</taxon>
    </lineage>
</organism>
<keyword evidence="1" id="KW-0133">Cell shape</keyword>